<reference evidence="1 2" key="1">
    <citation type="journal article" date="2019" name="PLoS ONE">
        <title>Genomic analyses reveal an absence of contemporary introgressive admixture between fin whales and blue whales, despite known hybrids.</title>
        <authorList>
            <person name="Westbury M.V."/>
            <person name="Petersen B."/>
            <person name="Lorenzen E.D."/>
        </authorList>
    </citation>
    <scope>NUCLEOTIDE SEQUENCE [LARGE SCALE GENOMIC DNA]</scope>
    <source>
        <strain evidence="1">FinWhale-01</strain>
    </source>
</reference>
<protein>
    <recommendedName>
        <fullName evidence="3">ATP binding cassette subfamily A member 13</fullName>
    </recommendedName>
</protein>
<evidence type="ECO:0000313" key="2">
    <source>
        <dbReference type="Proteomes" id="UP000437017"/>
    </source>
</evidence>
<sequence>MDLSKTEEVIAKLESLHWQPPVWDFLLLLPRLYANNVHVEDGRPPRGRTPLEHLDWPPVSLTFSRVSEMVLHVAISALVFLQENGAAAMESGYSLSLKELVWDPQKVQADLKSRFGFDDLHAERILNYSAELQEGNYFEIGITGKRSGNTMECPQSSVDMMSHSLLLLVTMFLFLSVQVFDQWQKVSLFQRVLAALLLLNDSVAVDGPQGSHTPTRILLHLQKLQCVLWELPLWLVLTRLLQLDGALRNVVAQHLHLVQRLTGRLPGFSLSIPGHVREGSGVEQLAREILICLETSAKDSRPAGPGQLKLEKDVLFAELKQGRGAGTSAPLGSGSSFARGHYWAHKYASFNTGRRPGLAGPGGTAVGSEPALHSASVAAGSQGLPPRLYGLAFLRGIRPGGTAVGSEPALHSASVAAGSQGLPPRLYRLPFLRGINEFVILSSGKPLFNFVFDCRVFHTFEKAHQFLEQTYPWKAFMGFIRKTCRVARYVNKQESFQNSLLGKSGMRAFSLFTVATRCPKSWLILESPCYGENIDWKIIGDNCSAFLNNLIKTPIASISRVLNFTQALLMMEKKLQTLEDEQMNFLLSLTGFLEKLLLPNPFSSSSIPKFHNLSSLPETILNTSHLWINHLVSLERDTPGIDTQKLLEFGKEMIEKVQTLESLWIRKESRNILRFMELILFGMNPKILALWTHGTSKGERAKLGILSTLVNFSDPENERIHSKSFNFSQLFHSDWPQSPARKMDFVHLSEVIINSLYELGFLRQEQVSEAVGTVYAMRNASDLFSALSEPQKQDIDKILTHETGEGDKELLLSIFNFLELQDQSLMSTEGPAEEVIHATLTGLKQLFMVDDGFHISLFQYVSQLANGSAEALLGSECFVLDNKSISSMNYSKDEGSSSIRPWAHILSNLSAIGGEFCEFTAIHCTISWLQMWEKICGHMTQIFQLDTNIFTLFRVGLTQILDALDVTWMLNIMMGPYCSLNMSNINHVNVYLKNVTDFLNVILNAVFEKEKVPKSEILLTLLNDSTNQVRMLINNLTRDFDFAPQSNWKHFTELILKLIEMSDEMPCQFQSIWLHLIALGKEIQKLVKDISPNILEKNTSSKTEKNLNIIATSPKENDIHNLGRSFYHLASYLAFNLSHELQNSPQIISHGLMKAVGLSIEFVREAFNALMPSVYHDIPQEPDNFQVLKKVTSLLRTVKETDIHLLVDQLEQIRTGSLGVSFFVDLMEKLVDSSRSWSIYHLLRFSRLLPEEDTDASLDVYYVLPHAMRLLWGMGDKNIMEALKDVCNFTLLHGISLSDVTKEDFAIVIETLLDTIELISDQPGILSEALTCLPVFWCWNHTTSAFQQNPRSGACDAHELTSPSFYSKVASILDHLHLSSPGEDSQCWNESSQVEITRKVACVIHELMDWNSILLELSKVFHVKTLLVKTVQEFWHKVLPFVPFSGNQSNGSISELCPSGSIKQVALQIIEKLKNVNFTKATSDENLLDKLASLNKILNVDEGTESSVRNISLHLERIINLLSRDESLENSTNSLVSPFMTFLNENLTEALSRFIKKSETTYNFEELWLEFEQIVKDLTHNFSIRPLFSEINKEMQITNSVALQNLTLPLAHFLESLDSSSLKTLEIIEDFLLVIKYWFHKYANEDYSKMIQTLFLLTANKSSTDDKALLTKDIATFLGYLKNVSREDNFDVALLLRLLNQEQLTNFSVVQLLFENFLINSINNLAESAQEAALNLSDTNLQIMNFINLTLNHTQSENGERIILPPRSIVDFMEQFLKTFFPFLLKKNSGDKISLLLKDFHKDVIAGMSLPVKRLEGDSTLFCDVRISQVAVYHLIKSSFMLDGGEFYFDNPRGLQFMGDLFHTLLRETSMKNETENNLNSEDLFKLNQDLRSALHLVREMSIEIARLMDTLLNSPIKDLRALYPALQEVILVNLTNLLSFINSSSPLRNRATLEITKRLLGVISRARAGGESRALDPLSEMSRTLTMLVDDGAEMRGLATSVTSTVHLLKLAEKTSREVAAMFEMPFGFTANNTMKFLDTLYSILQQSVRDVANEMITLKKADRLIFENIDDLLMPFLDLAFGMIGVKPAVSQDSDIFNMSSSIFIYVNQSKDIYDIREEIVEFLTSVKINLGDMERLVAAFNNGIQIFPVDSVNLWEEILDCLVPIDNIINTKGERTHEVILFLHEIPSRNSMELGTYLRKVIDLTSEALWHKLGKDNKDVFNLLLTLTPHPNDLLKTITAVVKASSALKSDNRGDLSKALLFSTSLIQDVTHQQLREAVQSVLSSPERVNSCGLKSDNRDDLSKALLFSTSLIQDLIHQQLREAVQSVLSRIALVSQEFLLNSSQKTHSLSTLFQHIFEIFINATPGENSRSRKDEKTKEELVDFPDILKPLSHFEKYQKGLIALAGYWQKVSLIDP</sequence>
<comment type="caution">
    <text evidence="1">The sequence shown here is derived from an EMBL/GenBank/DDBJ whole genome shotgun (WGS) entry which is preliminary data.</text>
</comment>
<dbReference type="EMBL" id="SGJD01002898">
    <property type="protein sequence ID" value="KAB0394146.1"/>
    <property type="molecule type" value="Genomic_DNA"/>
</dbReference>
<dbReference type="Proteomes" id="UP000437017">
    <property type="component" value="Unassembled WGS sequence"/>
</dbReference>
<dbReference type="OrthoDB" id="9699251at2759"/>
<accession>A0A643C1K5</accession>
<evidence type="ECO:0000313" key="1">
    <source>
        <dbReference type="EMBL" id="KAB0394146.1"/>
    </source>
</evidence>
<name>A0A643C1K5_BALPH</name>
<proteinExistence type="predicted"/>
<organism evidence="1 2">
    <name type="scientific">Balaenoptera physalus</name>
    <name type="common">Fin whale</name>
    <name type="synonym">Balaena physalus</name>
    <dbReference type="NCBI Taxonomy" id="9770"/>
    <lineage>
        <taxon>Eukaryota</taxon>
        <taxon>Metazoa</taxon>
        <taxon>Chordata</taxon>
        <taxon>Craniata</taxon>
        <taxon>Vertebrata</taxon>
        <taxon>Euteleostomi</taxon>
        <taxon>Mammalia</taxon>
        <taxon>Eutheria</taxon>
        <taxon>Laurasiatheria</taxon>
        <taxon>Artiodactyla</taxon>
        <taxon>Whippomorpha</taxon>
        <taxon>Cetacea</taxon>
        <taxon>Mysticeti</taxon>
        <taxon>Balaenopteridae</taxon>
        <taxon>Balaenoptera</taxon>
    </lineage>
</organism>
<gene>
    <name evidence="1" type="ORF">E2I00_013915</name>
</gene>
<keyword evidence="2" id="KW-1185">Reference proteome</keyword>
<feature type="non-terminal residue" evidence="1">
    <location>
        <position position="2420"/>
    </location>
</feature>
<evidence type="ECO:0008006" key="3">
    <source>
        <dbReference type="Google" id="ProtNLM"/>
    </source>
</evidence>